<dbReference type="EMBL" id="BAAAYN010000055">
    <property type="protein sequence ID" value="GAA3396353.1"/>
    <property type="molecule type" value="Genomic_DNA"/>
</dbReference>
<evidence type="ECO:0000256" key="2">
    <source>
        <dbReference type="SAM" id="Phobius"/>
    </source>
</evidence>
<organism evidence="3 4">
    <name type="scientific">Cryptosporangium minutisporangium</name>
    <dbReference type="NCBI Taxonomy" id="113569"/>
    <lineage>
        <taxon>Bacteria</taxon>
        <taxon>Bacillati</taxon>
        <taxon>Actinomycetota</taxon>
        <taxon>Actinomycetes</taxon>
        <taxon>Cryptosporangiales</taxon>
        <taxon>Cryptosporangiaceae</taxon>
        <taxon>Cryptosporangium</taxon>
    </lineage>
</organism>
<protein>
    <submittedName>
        <fullName evidence="3">Uncharacterized protein</fullName>
    </submittedName>
</protein>
<feature type="transmembrane region" description="Helical" evidence="2">
    <location>
        <begin position="78"/>
        <end position="96"/>
    </location>
</feature>
<name>A0ABP6T913_9ACTN</name>
<evidence type="ECO:0000313" key="3">
    <source>
        <dbReference type="EMBL" id="GAA3396353.1"/>
    </source>
</evidence>
<proteinExistence type="predicted"/>
<evidence type="ECO:0000313" key="4">
    <source>
        <dbReference type="Proteomes" id="UP001501676"/>
    </source>
</evidence>
<sequence>MAGALPAETRHAEVAPGGSASALPAALGNDGAAPRLLSLTGLAPRGRLIDTIGRHVPGSIDPTAQRNWAEAHQHDRRVAAGLGALVVATLLLTVILPGSGSAQRSVAGSFTPHSAPRSYSTAIDSPLPPVYSETPSAPTAPDEGSSGVVSGIPGSTYDYAAVCDGTVFPDAPAYTGPPRHYVYVDVEARGHEAEYYLGDLSAWESDTPSEIQLVACVQYTLGSVIGSCRYQGTGGKVLTQTLRNATYEVWVRSARTGQMVGHSRFRGSVRSCEETIVTFGGRAPSIQITRPSLAQLRSSIGRYVTG</sequence>
<accession>A0ABP6T913</accession>
<keyword evidence="4" id="KW-1185">Reference proteome</keyword>
<dbReference type="Proteomes" id="UP001501676">
    <property type="component" value="Unassembled WGS sequence"/>
</dbReference>
<evidence type="ECO:0000256" key="1">
    <source>
        <dbReference type="SAM" id="MobiDB-lite"/>
    </source>
</evidence>
<gene>
    <name evidence="3" type="ORF">GCM10020369_72760</name>
</gene>
<reference evidence="4" key="1">
    <citation type="journal article" date="2019" name="Int. J. Syst. Evol. Microbiol.">
        <title>The Global Catalogue of Microorganisms (GCM) 10K type strain sequencing project: providing services to taxonomists for standard genome sequencing and annotation.</title>
        <authorList>
            <consortium name="The Broad Institute Genomics Platform"/>
            <consortium name="The Broad Institute Genome Sequencing Center for Infectious Disease"/>
            <person name="Wu L."/>
            <person name="Ma J."/>
        </authorList>
    </citation>
    <scope>NUCLEOTIDE SEQUENCE [LARGE SCALE GENOMIC DNA]</scope>
    <source>
        <strain evidence="4">JCM 9458</strain>
    </source>
</reference>
<keyword evidence="2" id="KW-0812">Transmembrane</keyword>
<feature type="compositionally biased region" description="Polar residues" evidence="1">
    <location>
        <begin position="101"/>
        <end position="123"/>
    </location>
</feature>
<comment type="caution">
    <text evidence="3">The sequence shown here is derived from an EMBL/GenBank/DDBJ whole genome shotgun (WGS) entry which is preliminary data.</text>
</comment>
<keyword evidence="2" id="KW-1133">Transmembrane helix</keyword>
<feature type="region of interest" description="Disordered" evidence="1">
    <location>
        <begin position="101"/>
        <end position="149"/>
    </location>
</feature>
<dbReference type="RefSeq" id="WP_345732838.1">
    <property type="nucleotide sequence ID" value="NZ_BAAAYN010000055.1"/>
</dbReference>
<keyword evidence="2" id="KW-0472">Membrane</keyword>